<evidence type="ECO:0000313" key="3">
    <source>
        <dbReference type="Proteomes" id="UP000198504"/>
    </source>
</evidence>
<dbReference type="EMBL" id="FOFA01000002">
    <property type="protein sequence ID" value="SEQ09818.1"/>
    <property type="molecule type" value="Genomic_DNA"/>
</dbReference>
<feature type="region of interest" description="Disordered" evidence="1">
    <location>
        <begin position="1"/>
        <end position="20"/>
    </location>
</feature>
<evidence type="ECO:0000313" key="2">
    <source>
        <dbReference type="EMBL" id="SEQ09818.1"/>
    </source>
</evidence>
<name>A0A1H9DAQ3_9ACTN</name>
<evidence type="ECO:0008006" key="4">
    <source>
        <dbReference type="Google" id="ProtNLM"/>
    </source>
</evidence>
<proteinExistence type="predicted"/>
<reference evidence="3" key="1">
    <citation type="submission" date="2016-10" db="EMBL/GenBank/DDBJ databases">
        <authorList>
            <person name="Varghese N."/>
            <person name="Submissions S."/>
        </authorList>
    </citation>
    <scope>NUCLEOTIDE SEQUENCE [LARGE SCALE GENOMIC DNA]</scope>
    <source>
        <strain evidence="3">CGMCC 4.6856</strain>
    </source>
</reference>
<dbReference type="Pfam" id="PF13830">
    <property type="entry name" value="DUF4192"/>
    <property type="match status" value="1"/>
</dbReference>
<dbReference type="RefSeq" id="WP_170854027.1">
    <property type="nucleotide sequence ID" value="NZ_FOFA01000002.1"/>
</dbReference>
<dbReference type="Proteomes" id="UP000198504">
    <property type="component" value="Unassembled WGS sequence"/>
</dbReference>
<accession>A0A1H9DAQ3</accession>
<organism evidence="2 3">
    <name type="scientific">Microlunatus flavus</name>
    <dbReference type="NCBI Taxonomy" id="1036181"/>
    <lineage>
        <taxon>Bacteria</taxon>
        <taxon>Bacillati</taxon>
        <taxon>Actinomycetota</taxon>
        <taxon>Actinomycetes</taxon>
        <taxon>Propionibacteriales</taxon>
        <taxon>Propionibacteriaceae</taxon>
        <taxon>Microlunatus</taxon>
    </lineage>
</organism>
<dbReference type="STRING" id="1036181.SAMN05421756_102468"/>
<dbReference type="AlphaFoldDB" id="A0A1H9DAQ3"/>
<gene>
    <name evidence="2" type="ORF">SAMN05421756_102468</name>
</gene>
<dbReference type="InterPro" id="IPR025447">
    <property type="entry name" value="DUF4192"/>
</dbReference>
<evidence type="ECO:0000256" key="1">
    <source>
        <dbReference type="SAM" id="MobiDB-lite"/>
    </source>
</evidence>
<sequence>MTTSYRPAGPSRDPGPSDEPVRLRVREPGDLLATVPFLLGFHPAESLVALFLSSGRVLLAARFDLAPGLEEEVQGLVEQHAVEGLVLVAYAADADAGRGVLESHRAQLHGVELVDLLLVDGERWWSLACTTGCCPADGTRYAPDAHPISAEAVWAGLVARPDRASVVATVAGPPPERHAALDRRAEELAAALAAAPGRWSLDDRRAALGLAVVDALVRLGEPASAPGPAPLDDDACLTLALLAHEASVRDVACALVTREDADRHLAVWLEVVARTPPGLACGPVGVLGIAAWASGNGTLLNACCERLERLDPAYPMGRLLSDVSRRALAPAWWDAMADGLRGDLGLGR</sequence>
<protein>
    <recommendedName>
        <fullName evidence="4">DUF4192 domain-containing protein</fullName>
    </recommendedName>
</protein>
<keyword evidence="3" id="KW-1185">Reference proteome</keyword>